<accession>W1XJG4</accession>
<protein>
    <submittedName>
        <fullName evidence="1">Uncharacterized protein</fullName>
    </submittedName>
</protein>
<gene>
    <name evidence="1" type="ORF">Q604_UNBC14981G0001</name>
</gene>
<feature type="non-terminal residue" evidence="1">
    <location>
        <position position="73"/>
    </location>
</feature>
<name>W1XJG4_9ZZZZ</name>
<comment type="caution">
    <text evidence="1">The sequence shown here is derived from an EMBL/GenBank/DDBJ whole genome shotgun (WGS) entry which is preliminary data.</text>
</comment>
<sequence>WSPFGYPVHHANEASAQVGSIVNCMFNRDCMTHTHINFIGSGLPLKLQREVAKELFGSEDAYDETKNYTPIND</sequence>
<dbReference type="EMBL" id="AZMM01014981">
    <property type="protein sequence ID" value="ETJ30498.1"/>
    <property type="molecule type" value="Genomic_DNA"/>
</dbReference>
<dbReference type="AlphaFoldDB" id="W1XJG4"/>
<feature type="non-terminal residue" evidence="1">
    <location>
        <position position="1"/>
    </location>
</feature>
<proteinExistence type="predicted"/>
<organism evidence="1">
    <name type="scientific">human gut metagenome</name>
    <dbReference type="NCBI Taxonomy" id="408170"/>
    <lineage>
        <taxon>unclassified sequences</taxon>
        <taxon>metagenomes</taxon>
        <taxon>organismal metagenomes</taxon>
    </lineage>
</organism>
<reference evidence="1" key="1">
    <citation type="submission" date="2013-12" db="EMBL/GenBank/DDBJ databases">
        <title>A Varibaculum cambriense genome reconstructed from a premature infant gut community with otherwise low bacterial novelty that shifts toward anaerobic metabolism during the third week of life.</title>
        <authorList>
            <person name="Brown C.T."/>
            <person name="Sharon I."/>
            <person name="Thomas B.C."/>
            <person name="Castelle C.J."/>
            <person name="Morowitz M.J."/>
            <person name="Banfield J.F."/>
        </authorList>
    </citation>
    <scope>NUCLEOTIDE SEQUENCE</scope>
</reference>
<evidence type="ECO:0000313" key="1">
    <source>
        <dbReference type="EMBL" id="ETJ30498.1"/>
    </source>
</evidence>